<gene>
    <name evidence="1" type="ordered locus">CKO_01162</name>
</gene>
<evidence type="ECO:0000313" key="2">
    <source>
        <dbReference type="Proteomes" id="UP000008148"/>
    </source>
</evidence>
<evidence type="ECO:0000313" key="1">
    <source>
        <dbReference type="EMBL" id="ABV12303.1"/>
    </source>
</evidence>
<dbReference type="STRING" id="290338.CKO_01162"/>
<organism evidence="1 2">
    <name type="scientific">Citrobacter koseri (strain ATCC BAA-895 / CDC 4225-83 / SGSC4696)</name>
    <dbReference type="NCBI Taxonomy" id="290338"/>
    <lineage>
        <taxon>Bacteria</taxon>
        <taxon>Pseudomonadati</taxon>
        <taxon>Pseudomonadota</taxon>
        <taxon>Gammaproteobacteria</taxon>
        <taxon>Enterobacterales</taxon>
        <taxon>Enterobacteriaceae</taxon>
        <taxon>Citrobacter</taxon>
    </lineage>
</organism>
<sequence>MYFESPSALESIQIRVIMKKQLFPGIILDSEKNILCDEDPQFSFHIREIS</sequence>
<protein>
    <submittedName>
        <fullName evidence="1">Uncharacterized protein</fullName>
    </submittedName>
</protein>
<name>A8AFP0_CITK8</name>
<accession>A8AFP0</accession>
<reference evidence="1 2" key="1">
    <citation type="submission" date="2007-08" db="EMBL/GenBank/DDBJ databases">
        <authorList>
            <consortium name="The Citrobacter koseri Genome Sequencing Project"/>
            <person name="McClelland M."/>
            <person name="Sanderson E.K."/>
            <person name="Porwollik S."/>
            <person name="Spieth J."/>
            <person name="Clifton W.S."/>
            <person name="Latreille P."/>
            <person name="Courtney L."/>
            <person name="Wang C."/>
            <person name="Pepin K."/>
            <person name="Bhonagiri V."/>
            <person name="Nash W."/>
            <person name="Johnson M."/>
            <person name="Thiruvilangam P."/>
            <person name="Wilson R."/>
        </authorList>
    </citation>
    <scope>NUCLEOTIDE SEQUENCE [LARGE SCALE GENOMIC DNA]</scope>
    <source>
        <strain evidence="2">ATCC BAA-895 / CDC 4225-83 / SGSC4696</strain>
    </source>
</reference>
<dbReference type="HOGENOM" id="CLU_3116082_0_0_6"/>
<dbReference type="EMBL" id="CP000822">
    <property type="protein sequence ID" value="ABV12303.1"/>
    <property type="molecule type" value="Genomic_DNA"/>
</dbReference>
<keyword evidence="2" id="KW-1185">Reference proteome</keyword>
<proteinExistence type="predicted"/>
<dbReference type="Proteomes" id="UP000008148">
    <property type="component" value="Chromosome"/>
</dbReference>
<dbReference type="KEGG" id="cko:CKO_01162"/>
<dbReference type="AlphaFoldDB" id="A8AFP0"/>